<protein>
    <recommendedName>
        <fullName evidence="8">Mechanosensing system component YbdG</fullName>
    </recommendedName>
    <alternativeName>
        <fullName evidence="9">Mechanosensitive channel homolog YbdG</fullName>
    </alternativeName>
</protein>
<evidence type="ECO:0000313" key="12">
    <source>
        <dbReference type="EMBL" id="RIA36625.1"/>
    </source>
</evidence>
<organism evidence="12 13">
    <name type="scientific">Hephaestia caeni</name>
    <dbReference type="NCBI Taxonomy" id="645617"/>
    <lineage>
        <taxon>Bacteria</taxon>
        <taxon>Pseudomonadati</taxon>
        <taxon>Pseudomonadota</taxon>
        <taxon>Alphaproteobacteria</taxon>
        <taxon>Sphingomonadales</taxon>
        <taxon>Sphingomonadaceae</taxon>
        <taxon>Hephaestia</taxon>
    </lineage>
</organism>
<keyword evidence="3" id="KW-0997">Cell inner membrane</keyword>
<feature type="domain" description="Mechanosensitive ion channel MscS" evidence="11">
    <location>
        <begin position="184"/>
        <end position="252"/>
    </location>
</feature>
<keyword evidence="6" id="KW-0346">Stress response</keyword>
<evidence type="ECO:0000259" key="11">
    <source>
        <dbReference type="Pfam" id="PF00924"/>
    </source>
</evidence>
<dbReference type="RefSeq" id="WP_119037349.1">
    <property type="nucleotide sequence ID" value="NZ_QXDC01000005.1"/>
</dbReference>
<dbReference type="PANTHER" id="PTHR30414:SF0">
    <property type="entry name" value="MINICONDUCTANCE MECHANOSENSITIVE CHANNEL YBDG"/>
    <property type="match status" value="1"/>
</dbReference>
<dbReference type="GO" id="GO:0005886">
    <property type="term" value="C:plasma membrane"/>
    <property type="evidence" value="ECO:0007669"/>
    <property type="project" value="UniProtKB-SubCell"/>
</dbReference>
<name>A0A397NPF1_9SPHN</name>
<dbReference type="Proteomes" id="UP000266568">
    <property type="component" value="Unassembled WGS sequence"/>
</dbReference>
<dbReference type="Gene3D" id="2.30.30.60">
    <property type="match status" value="1"/>
</dbReference>
<dbReference type="InterPro" id="IPR030192">
    <property type="entry name" value="YbdG"/>
</dbReference>
<evidence type="ECO:0000256" key="10">
    <source>
        <dbReference type="SAM" id="Phobius"/>
    </source>
</evidence>
<dbReference type="EMBL" id="QXDC01000005">
    <property type="protein sequence ID" value="RIA36625.1"/>
    <property type="molecule type" value="Genomic_DNA"/>
</dbReference>
<keyword evidence="7 10" id="KW-0472">Membrane</keyword>
<accession>A0A397NPF1</accession>
<evidence type="ECO:0000256" key="8">
    <source>
        <dbReference type="ARBA" id="ARBA00093630"/>
    </source>
</evidence>
<keyword evidence="13" id="KW-1185">Reference proteome</keyword>
<keyword evidence="2" id="KW-1003">Cell membrane</keyword>
<evidence type="ECO:0000256" key="6">
    <source>
        <dbReference type="ARBA" id="ARBA00023016"/>
    </source>
</evidence>
<evidence type="ECO:0000256" key="5">
    <source>
        <dbReference type="ARBA" id="ARBA00022989"/>
    </source>
</evidence>
<gene>
    <name evidence="12" type="ORF">DFR49_3909</name>
</gene>
<feature type="transmembrane region" description="Helical" evidence="10">
    <location>
        <begin position="22"/>
        <end position="40"/>
    </location>
</feature>
<dbReference type="GO" id="GO:0071470">
    <property type="term" value="P:cellular response to osmotic stress"/>
    <property type="evidence" value="ECO:0007669"/>
    <property type="project" value="InterPro"/>
</dbReference>
<evidence type="ECO:0000313" key="13">
    <source>
        <dbReference type="Proteomes" id="UP000266568"/>
    </source>
</evidence>
<dbReference type="InterPro" id="IPR023408">
    <property type="entry name" value="MscS_beta-dom_sf"/>
</dbReference>
<evidence type="ECO:0000256" key="1">
    <source>
        <dbReference type="ARBA" id="ARBA00004429"/>
    </source>
</evidence>
<reference evidence="12 13" key="1">
    <citation type="submission" date="2018-08" db="EMBL/GenBank/DDBJ databases">
        <title>Genomic Encyclopedia of Type Strains, Phase IV (KMG-IV): sequencing the most valuable type-strain genomes for metagenomic binning, comparative biology and taxonomic classification.</title>
        <authorList>
            <person name="Goeker M."/>
        </authorList>
    </citation>
    <scope>NUCLEOTIDE SEQUENCE [LARGE SCALE GENOMIC DNA]</scope>
    <source>
        <strain evidence="12 13">DSM 25527</strain>
    </source>
</reference>
<evidence type="ECO:0000256" key="3">
    <source>
        <dbReference type="ARBA" id="ARBA00022519"/>
    </source>
</evidence>
<dbReference type="GO" id="GO:0008381">
    <property type="term" value="F:mechanosensitive monoatomic ion channel activity"/>
    <property type="evidence" value="ECO:0007669"/>
    <property type="project" value="InterPro"/>
</dbReference>
<proteinExistence type="predicted"/>
<comment type="caution">
    <text evidence="12">The sequence shown here is derived from an EMBL/GenBank/DDBJ whole genome shotgun (WGS) entry which is preliminary data.</text>
</comment>
<feature type="transmembrane region" description="Helical" evidence="10">
    <location>
        <begin position="96"/>
        <end position="118"/>
    </location>
</feature>
<dbReference type="AlphaFoldDB" id="A0A397NPF1"/>
<sequence>MREAIITDYIPTTFDFAPILESALWLCGLFVVAAIGSWIARQIVLRAIARLLDRLTIDDAMPSIPKVVGRLARAVPALIVGGGIHVVPHLPAEARAVVSAIAGAFVVVAITRAFSAVLDCVNEVYLRRPDAAQRPIKGYLQVVKIIVWCAAAVLIISILIGQSVLLLLSGLGAMAAVLMLVFKDTILSLVASVQLTSNDMVRVGDWIEMPQYNADGDVIDIALHTIKVQNWDKTITTVPTHKLIAESFRNWRGMHESGGRRIKRSLMIDQNSVRFLSADEIAEARRFTLLHAYLDERGREIEHWNTGRDAPNRRQMTNIGVFRAYVAAYLAAHPGINQEMTQMVRQLAPGPAGLPLELYCFTASTAWRDYEAVQADIFDHLLAVMRSFGLRLFQQPSGQDLAAALQRDSA</sequence>
<dbReference type="InterPro" id="IPR006685">
    <property type="entry name" value="MscS_channel_2nd"/>
</dbReference>
<feature type="transmembrane region" description="Helical" evidence="10">
    <location>
        <begin position="164"/>
        <end position="182"/>
    </location>
</feature>
<dbReference type="InterPro" id="IPR010920">
    <property type="entry name" value="LSM_dom_sf"/>
</dbReference>
<dbReference type="PANTHER" id="PTHR30414">
    <property type="entry name" value="MINICONDUCTANCE MECHANOSENSITIVE CHANNEL YBDG"/>
    <property type="match status" value="1"/>
</dbReference>
<evidence type="ECO:0000256" key="4">
    <source>
        <dbReference type="ARBA" id="ARBA00022692"/>
    </source>
</evidence>
<dbReference type="Pfam" id="PF00924">
    <property type="entry name" value="MS_channel_2nd"/>
    <property type="match status" value="1"/>
</dbReference>
<evidence type="ECO:0000256" key="9">
    <source>
        <dbReference type="ARBA" id="ARBA00093659"/>
    </source>
</evidence>
<dbReference type="SUPFAM" id="SSF50182">
    <property type="entry name" value="Sm-like ribonucleoproteins"/>
    <property type="match status" value="1"/>
</dbReference>
<evidence type="ECO:0000256" key="7">
    <source>
        <dbReference type="ARBA" id="ARBA00023136"/>
    </source>
</evidence>
<evidence type="ECO:0000256" key="2">
    <source>
        <dbReference type="ARBA" id="ARBA00022475"/>
    </source>
</evidence>
<dbReference type="FunFam" id="2.30.30.60:FF:000002">
    <property type="entry name" value="Mechanosensitive ion channel family protein"/>
    <property type="match status" value="1"/>
</dbReference>
<dbReference type="OrthoDB" id="9814206at2"/>
<keyword evidence="5 10" id="KW-1133">Transmembrane helix</keyword>
<feature type="transmembrane region" description="Helical" evidence="10">
    <location>
        <begin position="139"/>
        <end position="158"/>
    </location>
</feature>
<keyword evidence="4 10" id="KW-0812">Transmembrane</keyword>
<comment type="subcellular location">
    <subcellularLocation>
        <location evidence="1">Cell inner membrane</location>
        <topology evidence="1">Multi-pass membrane protein</topology>
    </subcellularLocation>
</comment>